<evidence type="ECO:0000313" key="2">
    <source>
        <dbReference type="EMBL" id="KAE9404548.1"/>
    </source>
</evidence>
<name>A0A6A4I545_9AGAR</name>
<proteinExistence type="predicted"/>
<evidence type="ECO:0000313" key="3">
    <source>
        <dbReference type="Proteomes" id="UP000799118"/>
    </source>
</evidence>
<sequence>MTANKHPHSTHQPQHPKLLRLARSPTSSWLSNPRLLNPTNRPLPRTSQRPSSPAKDKNIRTGKPPTDIRRCSNLRNPILTLLEGDNASAKANIDCHCAELGHLRLPSLQSILDEKAAGLVVFLQPFHALSNRPSIDPNYNNDSKMSSLSILRA</sequence>
<keyword evidence="3" id="KW-1185">Reference proteome</keyword>
<dbReference type="EMBL" id="ML769416">
    <property type="protein sequence ID" value="KAE9404548.1"/>
    <property type="molecule type" value="Genomic_DNA"/>
</dbReference>
<dbReference type="Proteomes" id="UP000799118">
    <property type="component" value="Unassembled WGS sequence"/>
</dbReference>
<dbReference type="AlphaFoldDB" id="A0A6A4I545"/>
<reference evidence="2" key="1">
    <citation type="journal article" date="2019" name="Environ. Microbiol.">
        <title>Fungal ecological strategies reflected in gene transcription - a case study of two litter decomposers.</title>
        <authorList>
            <person name="Barbi F."/>
            <person name="Kohler A."/>
            <person name="Barry K."/>
            <person name="Baskaran P."/>
            <person name="Daum C."/>
            <person name="Fauchery L."/>
            <person name="Ihrmark K."/>
            <person name="Kuo A."/>
            <person name="LaButti K."/>
            <person name="Lipzen A."/>
            <person name="Morin E."/>
            <person name="Grigoriev I.V."/>
            <person name="Henrissat B."/>
            <person name="Lindahl B."/>
            <person name="Martin F."/>
        </authorList>
    </citation>
    <scope>NUCLEOTIDE SEQUENCE</scope>
    <source>
        <strain evidence="2">JB14</strain>
    </source>
</reference>
<feature type="region of interest" description="Disordered" evidence="1">
    <location>
        <begin position="1"/>
        <end position="70"/>
    </location>
</feature>
<evidence type="ECO:0000256" key="1">
    <source>
        <dbReference type="SAM" id="MobiDB-lite"/>
    </source>
</evidence>
<organism evidence="2 3">
    <name type="scientific">Gymnopus androsaceus JB14</name>
    <dbReference type="NCBI Taxonomy" id="1447944"/>
    <lineage>
        <taxon>Eukaryota</taxon>
        <taxon>Fungi</taxon>
        <taxon>Dikarya</taxon>
        <taxon>Basidiomycota</taxon>
        <taxon>Agaricomycotina</taxon>
        <taxon>Agaricomycetes</taxon>
        <taxon>Agaricomycetidae</taxon>
        <taxon>Agaricales</taxon>
        <taxon>Marasmiineae</taxon>
        <taxon>Omphalotaceae</taxon>
        <taxon>Gymnopus</taxon>
    </lineage>
</organism>
<accession>A0A6A4I545</accession>
<gene>
    <name evidence="2" type="ORF">BT96DRAFT_989368</name>
</gene>
<protein>
    <submittedName>
        <fullName evidence="2">Uncharacterized protein</fullName>
    </submittedName>
</protein>
<dbReference type="OrthoDB" id="20865at2759"/>
<feature type="compositionally biased region" description="Low complexity" evidence="1">
    <location>
        <begin position="32"/>
        <end position="46"/>
    </location>
</feature>